<dbReference type="CDD" id="cd08379">
    <property type="entry name" value="C2D_MCTP_PRT_plant"/>
    <property type="match status" value="1"/>
</dbReference>
<evidence type="ECO:0000256" key="9">
    <source>
        <dbReference type="SAM" id="Phobius"/>
    </source>
</evidence>
<accession>A0AAV0RKH4</accession>
<evidence type="ECO:0000256" key="6">
    <source>
        <dbReference type="ARBA" id="ARBA00022989"/>
    </source>
</evidence>
<feature type="transmembrane region" description="Helical" evidence="9">
    <location>
        <begin position="998"/>
        <end position="1028"/>
    </location>
</feature>
<reference evidence="11" key="1">
    <citation type="submission" date="2022-08" db="EMBL/GenBank/DDBJ databases">
        <authorList>
            <person name="Gutierrez-Valencia J."/>
        </authorList>
    </citation>
    <scope>NUCLEOTIDE SEQUENCE</scope>
</reference>
<keyword evidence="5" id="KW-0106">Calcium</keyword>
<dbReference type="InterPro" id="IPR047255">
    <property type="entry name" value="C2D_MCTP_PRT_plant"/>
</dbReference>
<dbReference type="CDD" id="cd04019">
    <property type="entry name" value="C2C_MCTP_PRT_plant"/>
    <property type="match status" value="1"/>
</dbReference>
<dbReference type="FunFam" id="2.60.40.150:FF:000128">
    <property type="entry name" value="C2 domain-containing protein"/>
    <property type="match status" value="1"/>
</dbReference>
<dbReference type="Gene3D" id="2.60.40.150">
    <property type="entry name" value="C2 domain"/>
    <property type="match status" value="4"/>
</dbReference>
<dbReference type="CDD" id="cd08378">
    <property type="entry name" value="C2B_MCTP_PRT_plant"/>
    <property type="match status" value="1"/>
</dbReference>
<sequence>MAKLVVEVADASDLMPKDGQGSASPFVEVEFEGQKQRTSTKHKDLNPQWNEKLVLHFNDPRDLPTSTIQVVVYNDGRGNVPGGGGGGGGQLKNFLGRVRISGSSVLFSEPDSTVQRYPLDKRGLFSHIKGEISLRVYAVVGDAGGSSFTPAPEMPGVGERAEQPTPLREMDPNKGEEEEEEEEFHQHNHNHDDEEMMKSKKKHKEKDKVRTFHSIPTGAAGHHHPPPQQARAPPATAFPSQFSGGGFGMGVEAHHQKTPVIETRTDYARAAAPAAGTSVMHHMHMPKQNPEFLLVETSPPLAGRMRYRGGDKTSSTYDLVEQMHFLYVSVVKARDLPVMDVSGSLDPYVEVKLGNYKGKTNYLEKNQYPVWNQTFAFSKERLQSNLLEVMVKDKDFAKDDFVGRVYFDLTEVPLRVPPDSPLAPQWYRLEDKKGFKGKDGEIMLAVWMGTQADEAFPDAWHSDAHDVGQTNLANTRGKVYFSPKLYYLRVQVIEAQDLVPHDKGRVPDACVKVVLSNQVRATRPSQMRSVNPIWNEELMYVASEPFEDFIIVSVEDRVGPGRDEILGRAIVPLRNVPQRLETTKMPEPRWFSLMKHSSDDEGKERKEKFSSKILLGLCLEAGYHVLDESTHFSSNLQPSSKHLRKSSIGMLELGILSARNLLPMKGREGRTTDSYCVAKYGNKWVRTRTLLETLHPKWNEQFSWEVYDPCTVITIGVFDNWHINGHSEIRDQRIGKVRIRLSTLETDKIYTHYYPLLVLQPNGLKKHGEIQLALRFTCTAWVNMVVQYGKPLLPKMHYAQPIPVRHIDWLRHQAMQIVAGRLIRSEPPLRREVVEYMLDVDYHMWSLRRSKANFHRIMSVLSGVTAVFKWFNDICFWRNPITTCLVHILFLILVCYPELVLPTVFLYLFVIGLWNYRFRPRHPPHMDIRLSQAEHVHPDELDEEFDSFPTSRPSDIVRMRYDRLRSVAGRVQTVIGDLASQGERALALLSWRDPRATAIFIIFSLILAVVIYVTPFQIVAMLLGLYMLRHPRFRSRMPSVPVNFFKRLPAKSDLLL</sequence>
<feature type="domain" description="C2" evidence="10">
    <location>
        <begin position="307"/>
        <end position="427"/>
    </location>
</feature>
<evidence type="ECO:0000313" key="11">
    <source>
        <dbReference type="EMBL" id="CAI0556743.1"/>
    </source>
</evidence>
<keyword evidence="3 9" id="KW-0812">Transmembrane</keyword>
<dbReference type="Pfam" id="PF00168">
    <property type="entry name" value="C2"/>
    <property type="match status" value="4"/>
</dbReference>
<dbReference type="InterPro" id="IPR047258">
    <property type="entry name" value="C2C_MCTP_PRT_plant"/>
</dbReference>
<dbReference type="GO" id="GO:0016020">
    <property type="term" value="C:membrane"/>
    <property type="evidence" value="ECO:0007669"/>
    <property type="project" value="UniProtKB-SubCell"/>
</dbReference>
<protein>
    <recommendedName>
        <fullName evidence="10">C2 domain-containing protein</fullName>
    </recommendedName>
</protein>
<keyword evidence="12" id="KW-1185">Reference proteome</keyword>
<name>A0AAV0RKH4_9ROSI</name>
<evidence type="ECO:0000256" key="3">
    <source>
        <dbReference type="ARBA" id="ARBA00022692"/>
    </source>
</evidence>
<proteinExistence type="inferred from homology"/>
<dbReference type="InterPro" id="IPR047259">
    <property type="entry name" value="QUIRKY-like"/>
</dbReference>
<dbReference type="PROSITE" id="PS50004">
    <property type="entry name" value="C2"/>
    <property type="match status" value="4"/>
</dbReference>
<dbReference type="EMBL" id="CAMGYJ010000011">
    <property type="protein sequence ID" value="CAI0556743.1"/>
    <property type="molecule type" value="Genomic_DNA"/>
</dbReference>
<evidence type="ECO:0000256" key="5">
    <source>
        <dbReference type="ARBA" id="ARBA00022837"/>
    </source>
</evidence>
<dbReference type="InterPro" id="IPR013583">
    <property type="entry name" value="MCTP_C"/>
</dbReference>
<dbReference type="PANTHER" id="PTHR31425:SF22">
    <property type="entry name" value="MULTIPLE C2 DOMAIN AND TRANSMEMBRANE REGION PROTEIN 6"/>
    <property type="match status" value="1"/>
</dbReference>
<dbReference type="Pfam" id="PF08372">
    <property type="entry name" value="PRT_C"/>
    <property type="match status" value="1"/>
</dbReference>
<keyword evidence="7 9" id="KW-0472">Membrane</keyword>
<dbReference type="AlphaFoldDB" id="A0AAV0RKH4"/>
<feature type="domain" description="C2" evidence="10">
    <location>
        <begin position="466"/>
        <end position="591"/>
    </location>
</feature>
<comment type="similarity">
    <text evidence="2">Belongs to the MCTP family.</text>
</comment>
<dbReference type="InterPro" id="IPR047257">
    <property type="entry name" value="C2B_MCTP_PRT_plant"/>
</dbReference>
<evidence type="ECO:0000256" key="7">
    <source>
        <dbReference type="ARBA" id="ARBA00023136"/>
    </source>
</evidence>
<evidence type="ECO:0000256" key="4">
    <source>
        <dbReference type="ARBA" id="ARBA00022737"/>
    </source>
</evidence>
<keyword evidence="4" id="KW-0677">Repeat</keyword>
<evidence type="ECO:0000256" key="2">
    <source>
        <dbReference type="ARBA" id="ARBA00007923"/>
    </source>
</evidence>
<dbReference type="Proteomes" id="UP001154282">
    <property type="component" value="Unassembled WGS sequence"/>
</dbReference>
<feature type="domain" description="C2" evidence="10">
    <location>
        <begin position="632"/>
        <end position="754"/>
    </location>
</feature>
<evidence type="ECO:0000256" key="8">
    <source>
        <dbReference type="SAM" id="MobiDB-lite"/>
    </source>
</evidence>
<evidence type="ECO:0000259" key="10">
    <source>
        <dbReference type="PROSITE" id="PS50004"/>
    </source>
</evidence>
<dbReference type="SMART" id="SM00239">
    <property type="entry name" value="C2"/>
    <property type="match status" value="4"/>
</dbReference>
<comment type="caution">
    <text evidence="11">The sequence shown here is derived from an EMBL/GenBank/DDBJ whole genome shotgun (WGS) entry which is preliminary data.</text>
</comment>
<keyword evidence="6 9" id="KW-1133">Transmembrane helix</keyword>
<dbReference type="CDD" id="cd04022">
    <property type="entry name" value="C2A_MCTP_PRT_plant"/>
    <property type="match status" value="1"/>
</dbReference>
<dbReference type="SUPFAM" id="SSF49562">
    <property type="entry name" value="C2 domain (Calcium/lipid-binding domain, CaLB)"/>
    <property type="match status" value="4"/>
</dbReference>
<gene>
    <name evidence="11" type="ORF">LITE_LOCUS48079</name>
</gene>
<comment type="subcellular location">
    <subcellularLocation>
        <location evidence="1">Membrane</location>
        <topology evidence="1">Multi-pass membrane protein</topology>
    </subcellularLocation>
</comment>
<feature type="transmembrane region" description="Helical" evidence="9">
    <location>
        <begin position="884"/>
        <end position="914"/>
    </location>
</feature>
<evidence type="ECO:0000313" key="12">
    <source>
        <dbReference type="Proteomes" id="UP001154282"/>
    </source>
</evidence>
<organism evidence="11 12">
    <name type="scientific">Linum tenue</name>
    <dbReference type="NCBI Taxonomy" id="586396"/>
    <lineage>
        <taxon>Eukaryota</taxon>
        <taxon>Viridiplantae</taxon>
        <taxon>Streptophyta</taxon>
        <taxon>Embryophyta</taxon>
        <taxon>Tracheophyta</taxon>
        <taxon>Spermatophyta</taxon>
        <taxon>Magnoliopsida</taxon>
        <taxon>eudicotyledons</taxon>
        <taxon>Gunneridae</taxon>
        <taxon>Pentapetalae</taxon>
        <taxon>rosids</taxon>
        <taxon>fabids</taxon>
        <taxon>Malpighiales</taxon>
        <taxon>Linaceae</taxon>
        <taxon>Linum</taxon>
    </lineage>
</organism>
<dbReference type="PANTHER" id="PTHR31425">
    <property type="entry name" value="PHOSPHORIBOSYLANTHRANILATE TRANSFERASE ISOFORM 1"/>
    <property type="match status" value="1"/>
</dbReference>
<feature type="region of interest" description="Disordered" evidence="8">
    <location>
        <begin position="147"/>
        <end position="238"/>
    </location>
</feature>
<feature type="domain" description="C2" evidence="10">
    <location>
        <begin position="1"/>
        <end position="115"/>
    </location>
</feature>
<evidence type="ECO:0000256" key="1">
    <source>
        <dbReference type="ARBA" id="ARBA00004141"/>
    </source>
</evidence>
<feature type="compositionally biased region" description="Basic and acidic residues" evidence="8">
    <location>
        <begin position="184"/>
        <end position="198"/>
    </location>
</feature>
<dbReference type="FunFam" id="2.60.40.150:FF:000090">
    <property type="entry name" value="C2 domain-containing protein"/>
    <property type="match status" value="1"/>
</dbReference>
<dbReference type="InterPro" id="IPR035892">
    <property type="entry name" value="C2_domain_sf"/>
</dbReference>
<dbReference type="InterPro" id="IPR000008">
    <property type="entry name" value="C2_dom"/>
</dbReference>